<keyword evidence="4 10" id="KW-0067">ATP-binding</keyword>
<dbReference type="Proteomes" id="UP001501676">
    <property type="component" value="Unassembled WGS sequence"/>
</dbReference>
<evidence type="ECO:0000256" key="1">
    <source>
        <dbReference type="ARBA" id="ARBA00004651"/>
    </source>
</evidence>
<keyword evidence="2 7" id="KW-0812">Transmembrane</keyword>
<dbReference type="Gene3D" id="1.20.1560.10">
    <property type="entry name" value="ABC transporter type 1, transmembrane domain"/>
    <property type="match status" value="1"/>
</dbReference>
<evidence type="ECO:0000259" key="9">
    <source>
        <dbReference type="PROSITE" id="PS50929"/>
    </source>
</evidence>
<evidence type="ECO:0000256" key="4">
    <source>
        <dbReference type="ARBA" id="ARBA00022840"/>
    </source>
</evidence>
<feature type="domain" description="ABC transmembrane type-1" evidence="9">
    <location>
        <begin position="150"/>
        <end position="318"/>
    </location>
</feature>
<evidence type="ECO:0000259" key="8">
    <source>
        <dbReference type="PROSITE" id="PS50893"/>
    </source>
</evidence>
<dbReference type="Gene3D" id="3.40.50.300">
    <property type="entry name" value="P-loop containing nucleotide triphosphate hydrolases"/>
    <property type="match status" value="1"/>
</dbReference>
<name>A0ABP6T458_9ACTN</name>
<dbReference type="InterPro" id="IPR039421">
    <property type="entry name" value="Type_1_exporter"/>
</dbReference>
<dbReference type="Pfam" id="PF00005">
    <property type="entry name" value="ABC_tran"/>
    <property type="match status" value="1"/>
</dbReference>
<dbReference type="SUPFAM" id="SSF52540">
    <property type="entry name" value="P-loop containing nucleoside triphosphate hydrolases"/>
    <property type="match status" value="1"/>
</dbReference>
<feature type="transmembrane region" description="Helical" evidence="7">
    <location>
        <begin position="157"/>
        <end position="186"/>
    </location>
</feature>
<keyword evidence="3" id="KW-0547">Nucleotide-binding</keyword>
<evidence type="ECO:0000313" key="10">
    <source>
        <dbReference type="EMBL" id="GAA3392753.1"/>
    </source>
</evidence>
<dbReference type="EMBL" id="BAAAYN010000039">
    <property type="protein sequence ID" value="GAA3392753.1"/>
    <property type="molecule type" value="Genomic_DNA"/>
</dbReference>
<evidence type="ECO:0000256" key="6">
    <source>
        <dbReference type="ARBA" id="ARBA00023136"/>
    </source>
</evidence>
<comment type="subcellular location">
    <subcellularLocation>
        <location evidence="1">Cell membrane</location>
        <topology evidence="1">Multi-pass membrane protein</topology>
    </subcellularLocation>
</comment>
<feature type="transmembrane region" description="Helical" evidence="7">
    <location>
        <begin position="257"/>
        <end position="280"/>
    </location>
</feature>
<feature type="transmembrane region" description="Helical" evidence="7">
    <location>
        <begin position="33"/>
        <end position="54"/>
    </location>
</feature>
<evidence type="ECO:0000256" key="2">
    <source>
        <dbReference type="ARBA" id="ARBA00022692"/>
    </source>
</evidence>
<evidence type="ECO:0000313" key="11">
    <source>
        <dbReference type="Proteomes" id="UP001501676"/>
    </source>
</evidence>
<keyword evidence="6 7" id="KW-0472">Membrane</keyword>
<dbReference type="PROSITE" id="PS50893">
    <property type="entry name" value="ABC_TRANSPORTER_2"/>
    <property type="match status" value="1"/>
</dbReference>
<feature type="transmembrane region" description="Helical" evidence="7">
    <location>
        <begin position="61"/>
        <end position="83"/>
    </location>
</feature>
<proteinExistence type="predicted"/>
<accession>A0ABP6T458</accession>
<dbReference type="InterPro" id="IPR003593">
    <property type="entry name" value="AAA+_ATPase"/>
</dbReference>
<dbReference type="PROSITE" id="PS50929">
    <property type="entry name" value="ABC_TM1F"/>
    <property type="match status" value="1"/>
</dbReference>
<dbReference type="InterPro" id="IPR011527">
    <property type="entry name" value="ABC1_TM_dom"/>
</dbReference>
<protein>
    <submittedName>
        <fullName evidence="10">ABC transporter ATP-binding protein</fullName>
    </submittedName>
</protein>
<evidence type="ECO:0000256" key="5">
    <source>
        <dbReference type="ARBA" id="ARBA00022989"/>
    </source>
</evidence>
<evidence type="ECO:0000256" key="3">
    <source>
        <dbReference type="ARBA" id="ARBA00022741"/>
    </source>
</evidence>
<keyword evidence="11" id="KW-1185">Reference proteome</keyword>
<organism evidence="10 11">
    <name type="scientific">Cryptosporangium minutisporangium</name>
    <dbReference type="NCBI Taxonomy" id="113569"/>
    <lineage>
        <taxon>Bacteria</taxon>
        <taxon>Bacillati</taxon>
        <taxon>Actinomycetota</taxon>
        <taxon>Actinomycetes</taxon>
        <taxon>Cryptosporangiales</taxon>
        <taxon>Cryptosporangiaceae</taxon>
        <taxon>Cryptosporangium</taxon>
    </lineage>
</organism>
<dbReference type="GO" id="GO:0005524">
    <property type="term" value="F:ATP binding"/>
    <property type="evidence" value="ECO:0007669"/>
    <property type="project" value="UniProtKB-KW"/>
</dbReference>
<dbReference type="SUPFAM" id="SSF90123">
    <property type="entry name" value="ABC transporter transmembrane region"/>
    <property type="match status" value="1"/>
</dbReference>
<dbReference type="PANTHER" id="PTHR43394">
    <property type="entry name" value="ATP-DEPENDENT PERMEASE MDL1, MITOCHONDRIAL"/>
    <property type="match status" value="1"/>
</dbReference>
<keyword evidence="5 7" id="KW-1133">Transmembrane helix</keyword>
<dbReference type="InterPro" id="IPR036640">
    <property type="entry name" value="ABC1_TM_sf"/>
</dbReference>
<evidence type="ECO:0000256" key="7">
    <source>
        <dbReference type="SAM" id="Phobius"/>
    </source>
</evidence>
<gene>
    <name evidence="10" type="ORF">GCM10020369_55620</name>
</gene>
<dbReference type="InterPro" id="IPR017871">
    <property type="entry name" value="ABC_transporter-like_CS"/>
</dbReference>
<dbReference type="SMART" id="SM00382">
    <property type="entry name" value="AAA"/>
    <property type="match status" value="1"/>
</dbReference>
<dbReference type="PANTHER" id="PTHR43394:SF1">
    <property type="entry name" value="ATP-BINDING CASSETTE SUB-FAMILY B MEMBER 10, MITOCHONDRIAL"/>
    <property type="match status" value="1"/>
</dbReference>
<dbReference type="PROSITE" id="PS00211">
    <property type="entry name" value="ABC_TRANSPORTER_1"/>
    <property type="match status" value="1"/>
</dbReference>
<dbReference type="InterPro" id="IPR003439">
    <property type="entry name" value="ABC_transporter-like_ATP-bd"/>
</dbReference>
<dbReference type="InterPro" id="IPR027417">
    <property type="entry name" value="P-loop_NTPase"/>
</dbReference>
<feature type="domain" description="ABC transporter" evidence="8">
    <location>
        <begin position="352"/>
        <end position="602"/>
    </location>
</feature>
<comment type="caution">
    <text evidence="10">The sequence shown here is derived from an EMBL/GenBank/DDBJ whole genome shotgun (WGS) entry which is preliminary data.</text>
</comment>
<sequence>MPPDAGTAAPDAAPRAAAALAVRIAWLASPRTVLLLAAAALVGAAAPVAVTWLTRGVIDQIVAGGAIGPLVTLATGLALAGVATATLPQLDQFLQAELNRGASLVAIDRLHGSVGRLTGMVRFEQPAFLDRLQVAVMSEQGPAEIVAGGLGAARSMLALAGFLVSLVLISPVMAIVVVVAAIPVLFAELALSRRRACMTFTISPVERRELFYRDLLLRANAAKETRLFGIAGFLQRRMLTERRKADRARRAVDRRELFVQGGLALLGAVVAGGGLVWAVRASRQGELSIGDVALFIGATAGVQSALATAIGQFTLLHQKFLIFDHFRAVVTGPTDLPIAAHPRPVPPLREGIELRDVWFRYTPDAPWALRGVTLTIPVGRATALVGRNGSGKSTLIKLLCRFYDPERGAVYWDGIDLRQLDPASLRKRVTAVFQDFVEYDLTAAENIGLGDVTAIDDDDRIRTAAQQAGIDDELAGLPAGYQTLLSRIFMTEADREDPTTGVVLSGGQWQRLAVARAFMRDGRDLMILDEPSSGLDAEAEYRIHAGLQRHRAGRTSVLISHRLGSIRNADAIVVLDDGAVVEEGTHADLMNAGGTYAHLFTLQATGYLDDQVDQFDNRATAEAAS</sequence>
<reference evidence="11" key="1">
    <citation type="journal article" date="2019" name="Int. J. Syst. Evol. Microbiol.">
        <title>The Global Catalogue of Microorganisms (GCM) 10K type strain sequencing project: providing services to taxonomists for standard genome sequencing and annotation.</title>
        <authorList>
            <consortium name="The Broad Institute Genomics Platform"/>
            <consortium name="The Broad Institute Genome Sequencing Center for Infectious Disease"/>
            <person name="Wu L."/>
            <person name="Ma J."/>
        </authorList>
    </citation>
    <scope>NUCLEOTIDE SEQUENCE [LARGE SCALE GENOMIC DNA]</scope>
    <source>
        <strain evidence="11">JCM 9458</strain>
    </source>
</reference>